<evidence type="ECO:0000256" key="3">
    <source>
        <dbReference type="ARBA" id="ARBA00022448"/>
    </source>
</evidence>
<evidence type="ECO:0000256" key="7">
    <source>
        <dbReference type="ARBA" id="ARBA00022989"/>
    </source>
</evidence>
<accession>A0A0C7H4W2</accession>
<dbReference type="PANTHER" id="PTHR33909:SF1">
    <property type="entry name" value="SEC TRANSLOCON ACCESSORY COMPLEX SUBUNIT YAJC"/>
    <property type="match status" value="1"/>
</dbReference>
<keyword evidence="7" id="KW-1133">Transmembrane helix</keyword>
<keyword evidence="6" id="KW-0653">Protein transport</keyword>
<evidence type="ECO:0000256" key="1">
    <source>
        <dbReference type="ARBA" id="ARBA00004162"/>
    </source>
</evidence>
<keyword evidence="5" id="KW-0812">Transmembrane</keyword>
<evidence type="ECO:0000313" key="10">
    <source>
        <dbReference type="EMBL" id="CEQ05182.1"/>
    </source>
</evidence>
<keyword evidence="9" id="KW-0472">Membrane</keyword>
<evidence type="ECO:0000256" key="9">
    <source>
        <dbReference type="ARBA" id="ARBA00023136"/>
    </source>
</evidence>
<dbReference type="PRINTS" id="PR01853">
    <property type="entry name" value="YAJCTRNLCASE"/>
</dbReference>
<comment type="similarity">
    <text evidence="2">Belongs to the YajC family.</text>
</comment>
<evidence type="ECO:0000256" key="6">
    <source>
        <dbReference type="ARBA" id="ARBA00022927"/>
    </source>
</evidence>
<sequence length="93" mass="10569">MPQAVVGILMWVVFFAIFYFFLIRPQKKKDKQLKEMRENLNVGSKVVTIGGIVANVAKVEEDVVILEIGPSRTKVPFEKWAIASTETKETNEK</sequence>
<evidence type="ECO:0000256" key="2">
    <source>
        <dbReference type="ARBA" id="ARBA00006742"/>
    </source>
</evidence>
<dbReference type="AlphaFoldDB" id="A0A0C7H4W2"/>
<dbReference type="InterPro" id="IPR003849">
    <property type="entry name" value="Preprotein_translocase_YajC"/>
</dbReference>
<comment type="subcellular location">
    <subcellularLocation>
        <location evidence="1">Cell membrane</location>
        <topology evidence="1">Single-pass membrane protein</topology>
    </subcellularLocation>
</comment>
<dbReference type="SMART" id="SM01323">
    <property type="entry name" value="YajC"/>
    <property type="match status" value="1"/>
</dbReference>
<dbReference type="NCBIfam" id="TIGR00739">
    <property type="entry name" value="yajC"/>
    <property type="match status" value="1"/>
</dbReference>
<keyword evidence="3" id="KW-0813">Transport</keyword>
<dbReference type="Pfam" id="PF02699">
    <property type="entry name" value="YajC"/>
    <property type="match status" value="1"/>
</dbReference>
<evidence type="ECO:0000256" key="5">
    <source>
        <dbReference type="ARBA" id="ARBA00022692"/>
    </source>
</evidence>
<evidence type="ECO:0000256" key="4">
    <source>
        <dbReference type="ARBA" id="ARBA00022475"/>
    </source>
</evidence>
<proteinExistence type="inferred from homology"/>
<keyword evidence="8" id="KW-0811">Translocation</keyword>
<gene>
    <name evidence="10" type="primary">yajC</name>
    <name evidence="10" type="ORF">R28058_28991</name>
</gene>
<dbReference type="GO" id="GO:0005886">
    <property type="term" value="C:plasma membrane"/>
    <property type="evidence" value="ECO:0007669"/>
    <property type="project" value="UniProtKB-SubCell"/>
</dbReference>
<protein>
    <submittedName>
        <fullName evidence="10">Uncharacterized protein</fullName>
    </submittedName>
</protein>
<dbReference type="PANTHER" id="PTHR33909">
    <property type="entry name" value="SEC TRANSLOCON ACCESSORY COMPLEX SUBUNIT YAJC"/>
    <property type="match status" value="1"/>
</dbReference>
<organism evidence="10 11">
    <name type="scientific">Paraclostridium sordellii</name>
    <name type="common">Clostridium sordellii</name>
    <dbReference type="NCBI Taxonomy" id="1505"/>
    <lineage>
        <taxon>Bacteria</taxon>
        <taxon>Bacillati</taxon>
        <taxon>Bacillota</taxon>
        <taxon>Clostridia</taxon>
        <taxon>Peptostreptococcales</taxon>
        <taxon>Peptostreptococcaceae</taxon>
        <taxon>Paraclostridium</taxon>
    </lineage>
</organism>
<dbReference type="EMBL" id="CEKZ01000023">
    <property type="protein sequence ID" value="CEQ05182.1"/>
    <property type="molecule type" value="Genomic_DNA"/>
</dbReference>
<reference evidence="10 11" key="1">
    <citation type="submission" date="2015-01" db="EMBL/GenBank/DDBJ databases">
        <authorList>
            <person name="Aslett A.Martin."/>
            <person name="De Silva Nishadi"/>
        </authorList>
    </citation>
    <scope>NUCLEOTIDE SEQUENCE [LARGE SCALE GENOMIC DNA]</scope>
    <source>
        <strain evidence="10 11">R28058</strain>
    </source>
</reference>
<keyword evidence="4" id="KW-1003">Cell membrane</keyword>
<evidence type="ECO:0000256" key="8">
    <source>
        <dbReference type="ARBA" id="ARBA00023010"/>
    </source>
</evidence>
<dbReference type="RefSeq" id="WP_055337266.1">
    <property type="nucleotide sequence ID" value="NZ_BDJI01000002.1"/>
</dbReference>
<dbReference type="GO" id="GO:0015031">
    <property type="term" value="P:protein transport"/>
    <property type="evidence" value="ECO:0007669"/>
    <property type="project" value="UniProtKB-KW"/>
</dbReference>
<dbReference type="Proteomes" id="UP000049127">
    <property type="component" value="Unassembled WGS sequence"/>
</dbReference>
<name>A0A0C7H4W2_PARSO</name>
<dbReference type="OrthoDB" id="9800132at2"/>
<evidence type="ECO:0000313" key="11">
    <source>
        <dbReference type="Proteomes" id="UP000049127"/>
    </source>
</evidence>